<evidence type="ECO:0000256" key="9">
    <source>
        <dbReference type="ARBA" id="ARBA00023136"/>
    </source>
</evidence>
<proteinExistence type="inferred from homology"/>
<dbReference type="GO" id="GO:0005886">
    <property type="term" value="C:plasma membrane"/>
    <property type="evidence" value="ECO:0007669"/>
    <property type="project" value="UniProtKB-SubCell"/>
</dbReference>
<sequence>MSDRLLLRLATDGGLTWLRQSGARVSASTAGAPPLDLVARAEEIVVLVPAEDVLLTEATLSARNRAQLMQALPFAVEEQLLAPVEDLHFAAARKADGHLGVGVVAKAVLRGWLERLAAAGIRPDALVPESLAVRAAGPQSCVMIEDARAITRLAPWSAFACSLAELPGWLALAGPRHALEVFDFRIAPPLALPQHAQAYHARQRDPLAFLAGGLAQLPLNLLEGEFAPDHRHARGKRWWRVAAALAAGVVVLALAGLGADVWRLSRESAQIEAQSRDALREAFPDLDANQLARLSPEQLMRGRLEHERGSVQANGLLRLLDQLGPVLGNGSTRTQLRGLDYRNGVLEIALHAPDTGTLDTVREQVATLPGLKAELTAANAGQDGVDGRVRVEGAAGRGGAP</sequence>
<reference evidence="13 14" key="1">
    <citation type="submission" date="2020-07" db="EMBL/GenBank/DDBJ databases">
        <title>Genomic Encyclopedia of Type Strains, Phase IV (KMG-V): Genome sequencing to study the core and pangenomes of soil and plant-associated prokaryotes.</title>
        <authorList>
            <person name="Whitman W."/>
        </authorList>
    </citation>
    <scope>NUCLEOTIDE SEQUENCE [LARGE SCALE GENOMIC DNA]</scope>
    <source>
        <strain evidence="13 14">RH2WT43</strain>
    </source>
</reference>
<evidence type="ECO:0000256" key="8">
    <source>
        <dbReference type="ARBA" id="ARBA00022989"/>
    </source>
</evidence>
<keyword evidence="9" id="KW-0472">Membrane</keyword>
<keyword evidence="7 10" id="KW-0653">Protein transport</keyword>
<evidence type="ECO:0000313" key="13">
    <source>
        <dbReference type="EMBL" id="MBA8889178.1"/>
    </source>
</evidence>
<dbReference type="InterPro" id="IPR043129">
    <property type="entry name" value="ATPase_NBD"/>
</dbReference>
<evidence type="ECO:0000313" key="14">
    <source>
        <dbReference type="Proteomes" id="UP000550401"/>
    </source>
</evidence>
<evidence type="ECO:0000256" key="1">
    <source>
        <dbReference type="ARBA" id="ARBA00004377"/>
    </source>
</evidence>
<dbReference type="Proteomes" id="UP000550401">
    <property type="component" value="Unassembled WGS sequence"/>
</dbReference>
<evidence type="ECO:0000259" key="12">
    <source>
        <dbReference type="Pfam" id="PF12693"/>
    </source>
</evidence>
<dbReference type="AlphaFoldDB" id="A0A839F6K7"/>
<dbReference type="GO" id="GO:0015628">
    <property type="term" value="P:protein secretion by the type II secretion system"/>
    <property type="evidence" value="ECO:0007669"/>
    <property type="project" value="InterPro"/>
</dbReference>
<dbReference type="RefSeq" id="WP_182532227.1">
    <property type="nucleotide sequence ID" value="NZ_JACGXL010000006.1"/>
</dbReference>
<dbReference type="NCBIfam" id="TIGR01709">
    <property type="entry name" value="typeII_sec_gspL"/>
    <property type="match status" value="1"/>
</dbReference>
<feature type="domain" description="GspL periplasmic" evidence="12">
    <location>
        <begin position="236"/>
        <end position="391"/>
    </location>
</feature>
<comment type="function">
    <text evidence="10">Inner membrane component of the type II secretion system required for the energy-dependent secretion of extracellular factors such as proteases and toxins from the periplasm.</text>
</comment>
<evidence type="ECO:0000256" key="10">
    <source>
        <dbReference type="PIRNR" id="PIRNR015761"/>
    </source>
</evidence>
<dbReference type="CDD" id="cd24017">
    <property type="entry name" value="ASKHA_T2SSL_N"/>
    <property type="match status" value="1"/>
</dbReference>
<evidence type="ECO:0000256" key="5">
    <source>
        <dbReference type="ARBA" id="ARBA00022519"/>
    </source>
</evidence>
<keyword evidence="14" id="KW-1185">Reference proteome</keyword>
<dbReference type="InterPro" id="IPR024230">
    <property type="entry name" value="GspL_cyto_dom"/>
</dbReference>
<keyword evidence="6" id="KW-0812">Transmembrane</keyword>
<dbReference type="InterPro" id="IPR007812">
    <property type="entry name" value="T2SS_protein-GspL"/>
</dbReference>
<evidence type="ECO:0000256" key="2">
    <source>
        <dbReference type="ARBA" id="ARBA00005318"/>
    </source>
</evidence>
<keyword evidence="3 10" id="KW-0813">Transport</keyword>
<name>A0A839F6K7_9GAMM</name>
<dbReference type="Pfam" id="PF05134">
    <property type="entry name" value="T2SSL"/>
    <property type="match status" value="1"/>
</dbReference>
<comment type="caution">
    <text evidence="13">The sequence shown here is derived from an EMBL/GenBank/DDBJ whole genome shotgun (WGS) entry which is preliminary data.</text>
</comment>
<evidence type="ECO:0000256" key="4">
    <source>
        <dbReference type="ARBA" id="ARBA00022475"/>
    </source>
</evidence>
<keyword evidence="5" id="KW-0997">Cell inner membrane</keyword>
<evidence type="ECO:0000256" key="6">
    <source>
        <dbReference type="ARBA" id="ARBA00022692"/>
    </source>
</evidence>
<evidence type="ECO:0000256" key="3">
    <source>
        <dbReference type="ARBA" id="ARBA00022448"/>
    </source>
</evidence>
<dbReference type="PIRSF" id="PIRSF015761">
    <property type="entry name" value="Protein_L"/>
    <property type="match status" value="1"/>
</dbReference>
<dbReference type="Gene3D" id="3.30.420.380">
    <property type="match status" value="1"/>
</dbReference>
<dbReference type="GO" id="GO:0009276">
    <property type="term" value="C:Gram-negative-bacterium-type cell wall"/>
    <property type="evidence" value="ECO:0007669"/>
    <property type="project" value="InterPro"/>
</dbReference>
<comment type="similarity">
    <text evidence="2 10">Belongs to the GSP L family.</text>
</comment>
<comment type="subcellular location">
    <subcellularLocation>
        <location evidence="1">Cell inner membrane</location>
        <topology evidence="1">Single-pass membrane protein</topology>
    </subcellularLocation>
</comment>
<dbReference type="Pfam" id="PF12693">
    <property type="entry name" value="GspL_C"/>
    <property type="match status" value="1"/>
</dbReference>
<dbReference type="InterPro" id="IPR025691">
    <property type="entry name" value="GspL_pp_dom"/>
</dbReference>
<dbReference type="GO" id="GO:0015627">
    <property type="term" value="C:type II protein secretion system complex"/>
    <property type="evidence" value="ECO:0007669"/>
    <property type="project" value="InterPro"/>
</dbReference>
<protein>
    <recommendedName>
        <fullName evidence="10">Type II secretion system protein L</fullName>
        <shortName evidence="10">T2SS protein L</shortName>
    </recommendedName>
</protein>
<organism evidence="13 14">
    <name type="scientific">Dokdonella fugitiva</name>
    <dbReference type="NCBI Taxonomy" id="328517"/>
    <lineage>
        <taxon>Bacteria</taxon>
        <taxon>Pseudomonadati</taxon>
        <taxon>Pseudomonadota</taxon>
        <taxon>Gammaproteobacteria</taxon>
        <taxon>Lysobacterales</taxon>
        <taxon>Rhodanobacteraceae</taxon>
        <taxon>Dokdonella</taxon>
    </lineage>
</organism>
<dbReference type="Gene3D" id="3.30.1360.100">
    <property type="entry name" value="General secretion pathway protein M, EpsM"/>
    <property type="match status" value="1"/>
</dbReference>
<keyword evidence="4" id="KW-1003">Cell membrane</keyword>
<dbReference type="SUPFAM" id="SSF53067">
    <property type="entry name" value="Actin-like ATPase domain"/>
    <property type="match status" value="1"/>
</dbReference>
<evidence type="ECO:0000256" key="7">
    <source>
        <dbReference type="ARBA" id="ARBA00022927"/>
    </source>
</evidence>
<dbReference type="EMBL" id="JACGXL010000006">
    <property type="protein sequence ID" value="MBA8889178.1"/>
    <property type="molecule type" value="Genomic_DNA"/>
</dbReference>
<keyword evidence="8" id="KW-1133">Transmembrane helix</keyword>
<gene>
    <name evidence="13" type="ORF">FHW12_003421</name>
</gene>
<accession>A0A839F6K7</accession>
<feature type="domain" description="GspL cytoplasmic actin-ATPase-like" evidence="11">
    <location>
        <begin position="34"/>
        <end position="228"/>
    </location>
</feature>
<evidence type="ECO:0000259" key="11">
    <source>
        <dbReference type="Pfam" id="PF05134"/>
    </source>
</evidence>